<evidence type="ECO:0000313" key="1">
    <source>
        <dbReference type="EMBL" id="PEN14776.1"/>
    </source>
</evidence>
<organism evidence="1 2">
    <name type="scientific">Longibacter salinarum</name>
    <dbReference type="NCBI Taxonomy" id="1850348"/>
    <lineage>
        <taxon>Bacteria</taxon>
        <taxon>Pseudomonadati</taxon>
        <taxon>Rhodothermota</taxon>
        <taxon>Rhodothermia</taxon>
        <taxon>Rhodothermales</taxon>
        <taxon>Salisaetaceae</taxon>
        <taxon>Longibacter</taxon>
    </lineage>
</organism>
<sequence>MTEAIRASISVVSYALSNSLFTVWSKKIVFHSIANNLFGGWAVKKFVQPFMPSHSLGGGPFARMQ</sequence>
<accession>A0A2A8D1J1</accession>
<protein>
    <submittedName>
        <fullName evidence="1">Uncharacterized protein</fullName>
    </submittedName>
</protein>
<keyword evidence="2" id="KW-1185">Reference proteome</keyword>
<dbReference type="EMBL" id="PDEQ01000001">
    <property type="protein sequence ID" value="PEN14776.1"/>
    <property type="molecule type" value="Genomic_DNA"/>
</dbReference>
<gene>
    <name evidence="1" type="ORF">CRI94_00315</name>
</gene>
<comment type="caution">
    <text evidence="1">The sequence shown here is derived from an EMBL/GenBank/DDBJ whole genome shotgun (WGS) entry which is preliminary data.</text>
</comment>
<name>A0A2A8D1J1_9BACT</name>
<evidence type="ECO:0000313" key="2">
    <source>
        <dbReference type="Proteomes" id="UP000220102"/>
    </source>
</evidence>
<reference evidence="1 2" key="1">
    <citation type="submission" date="2017-10" db="EMBL/GenBank/DDBJ databases">
        <title>Draft genome of Longibacter Salinarum.</title>
        <authorList>
            <person name="Goh K.M."/>
            <person name="Shamsir M.S."/>
            <person name="Lim S.W."/>
        </authorList>
    </citation>
    <scope>NUCLEOTIDE SEQUENCE [LARGE SCALE GENOMIC DNA]</scope>
    <source>
        <strain evidence="1 2">KCTC 52045</strain>
    </source>
</reference>
<dbReference type="Proteomes" id="UP000220102">
    <property type="component" value="Unassembled WGS sequence"/>
</dbReference>
<proteinExistence type="predicted"/>
<dbReference type="AlphaFoldDB" id="A0A2A8D1J1"/>